<dbReference type="CDD" id="cd22189">
    <property type="entry name" value="PGAP4-like_fungal"/>
    <property type="match status" value="1"/>
</dbReference>
<proteinExistence type="predicted"/>
<name>A0AA38VHA6_9PEZI</name>
<dbReference type="PANTHER" id="PTHR31410:SF1">
    <property type="entry name" value="POST-GPI ATTACHMENT TO PROTEINS FACTOR 4"/>
    <property type="match status" value="1"/>
</dbReference>
<accession>A0AA38VHA6</accession>
<comment type="caution">
    <text evidence="2">The sequence shown here is derived from an EMBL/GenBank/DDBJ whole genome shotgun (WGS) entry which is preliminary data.</text>
</comment>
<dbReference type="GO" id="GO:0000139">
    <property type="term" value="C:Golgi membrane"/>
    <property type="evidence" value="ECO:0007669"/>
    <property type="project" value="InterPro"/>
</dbReference>
<evidence type="ECO:0000313" key="2">
    <source>
        <dbReference type="EMBL" id="KAJ9142810.1"/>
    </source>
</evidence>
<dbReference type="PANTHER" id="PTHR31410">
    <property type="entry name" value="TRANSMEMBRANE PROTEIN 246"/>
    <property type="match status" value="1"/>
</dbReference>
<keyword evidence="1" id="KW-1133">Transmembrane helix</keyword>
<dbReference type="AlphaFoldDB" id="A0AA38VHA6"/>
<dbReference type="InterPro" id="IPR029675">
    <property type="entry name" value="PGAP4"/>
</dbReference>
<reference evidence="2" key="1">
    <citation type="submission" date="2022-07" db="EMBL/GenBank/DDBJ databases">
        <title>Fungi with potential for degradation of polypropylene.</title>
        <authorList>
            <person name="Gostincar C."/>
        </authorList>
    </citation>
    <scope>NUCLEOTIDE SEQUENCE</scope>
    <source>
        <strain evidence="2">EXF-13287</strain>
    </source>
</reference>
<evidence type="ECO:0000313" key="3">
    <source>
        <dbReference type="Proteomes" id="UP001174691"/>
    </source>
</evidence>
<dbReference type="GO" id="GO:0016757">
    <property type="term" value="F:glycosyltransferase activity"/>
    <property type="evidence" value="ECO:0007669"/>
    <property type="project" value="InterPro"/>
</dbReference>
<evidence type="ECO:0000256" key="1">
    <source>
        <dbReference type="SAM" id="Phobius"/>
    </source>
</evidence>
<dbReference type="Proteomes" id="UP001174691">
    <property type="component" value="Unassembled WGS sequence"/>
</dbReference>
<sequence length="487" mass="54211">MRLHTLTGVASVPAVQALAVGAALWLALFVYCNYALWRDPHGAYFHSEQVYDLGYSAVRRDEARAWIERWQSYDPTSKPTDPLFRPAPQRAGATPALCAAFTTVRRDHPDAARYFSDSVGSMLEGLSGKERAAVSVNVLFANAAGPSQHPDFGAPWLSALVDHAAGYENVTDDEIDELRYMEANSDFQKKGVYDYVYALERCYNETRAPFIAVFEDDIIFAGDWLGRTLLGLQHLATTPVKEGIGWLYLRLFYSETYMTWDAEMDWWYGHLFAAFSLVSVTSATVLVLIRALLRLRGGVGGTASHYPGRRTLLNLRLDLPTIAVLSLIVAPAFTALAFMAGKYNLPMYALRGGSGSVGSMLRGGHDRTLQRDAGVVPMDSQACCSQALVFDRTRVPELIAYLRLRGRGQTDLMIEEYCNKKPLRRFALGEQAVQHLGVKSSRGGGGVQGNSVWAFYFEESRTQDVARRKQKALERIDWSVFERLQGS</sequence>
<keyword evidence="1" id="KW-0472">Membrane</keyword>
<dbReference type="EMBL" id="JANBVN010000119">
    <property type="protein sequence ID" value="KAJ9142810.1"/>
    <property type="molecule type" value="Genomic_DNA"/>
</dbReference>
<keyword evidence="3" id="KW-1185">Reference proteome</keyword>
<protein>
    <submittedName>
        <fullName evidence="2">Integral membrane protein</fullName>
    </submittedName>
</protein>
<dbReference type="GO" id="GO:0006506">
    <property type="term" value="P:GPI anchor biosynthetic process"/>
    <property type="evidence" value="ECO:0007669"/>
    <property type="project" value="InterPro"/>
</dbReference>
<feature type="transmembrane region" description="Helical" evidence="1">
    <location>
        <begin position="319"/>
        <end position="341"/>
    </location>
</feature>
<keyword evidence="1" id="KW-0812">Transmembrane</keyword>
<feature type="transmembrane region" description="Helical" evidence="1">
    <location>
        <begin position="267"/>
        <end position="289"/>
    </location>
</feature>
<organism evidence="2 3">
    <name type="scientific">Coniochaeta hoffmannii</name>
    <dbReference type="NCBI Taxonomy" id="91930"/>
    <lineage>
        <taxon>Eukaryota</taxon>
        <taxon>Fungi</taxon>
        <taxon>Dikarya</taxon>
        <taxon>Ascomycota</taxon>
        <taxon>Pezizomycotina</taxon>
        <taxon>Sordariomycetes</taxon>
        <taxon>Sordariomycetidae</taxon>
        <taxon>Coniochaetales</taxon>
        <taxon>Coniochaetaceae</taxon>
        <taxon>Coniochaeta</taxon>
    </lineage>
</organism>
<feature type="transmembrane region" description="Helical" evidence="1">
    <location>
        <begin position="15"/>
        <end position="37"/>
    </location>
</feature>
<gene>
    <name evidence="2" type="ORF">NKR19_g7114</name>
</gene>